<dbReference type="EMBL" id="JACHDS010000001">
    <property type="protein sequence ID" value="MBB6170776.1"/>
    <property type="molecule type" value="Genomic_DNA"/>
</dbReference>
<name>A0A7W9YFX5_9ACTN</name>
<sequence length="354" mass="38471">MTTIGRTLAAARERAGYSIDDLSSRTCIRATVLAAMERDEFGPCGGDFYARGHIRAVCREFGIDHARLVDDYDREYATHEEAALLPAEPVSGGEQDTASRAAAPRAAEVFGRWAEAVRAAKGMGEETSARLVRPRRAPEDPVSDRVEKEDVPENVRPVPPPPLPEEGDDERIERLAAARTRIVAAFTSLAHRYWSAVVTVALAAAAVISAVHAWPGADGDDGFLRTATSDVAQTRADKAERAAESRRQGEVPMTGQISERELPDEVEIRVHARSSSWVRVIDGDRKHRFTGVMRAGETKEWTHPEKLYLHMGNAGGVELEVNGEKHGAVGVDGEVTRLTIDREYAAQAGDGSDG</sequence>
<evidence type="ECO:0000313" key="3">
    <source>
        <dbReference type="EMBL" id="MBB6170776.1"/>
    </source>
</evidence>
<protein>
    <submittedName>
        <fullName evidence="3">Cytoskeletal protein RodZ</fullName>
    </submittedName>
</protein>
<evidence type="ECO:0000259" key="2">
    <source>
        <dbReference type="Pfam" id="PF13464"/>
    </source>
</evidence>
<dbReference type="GO" id="GO:0003677">
    <property type="term" value="F:DNA binding"/>
    <property type="evidence" value="ECO:0007669"/>
    <property type="project" value="InterPro"/>
</dbReference>
<evidence type="ECO:0000256" key="1">
    <source>
        <dbReference type="SAM" id="MobiDB-lite"/>
    </source>
</evidence>
<dbReference type="Pfam" id="PF13413">
    <property type="entry name" value="HTH_25"/>
    <property type="match status" value="1"/>
</dbReference>
<dbReference type="InterPro" id="IPR025194">
    <property type="entry name" value="RodZ-like_C"/>
</dbReference>
<dbReference type="AlphaFoldDB" id="A0A7W9YFX5"/>
<dbReference type="Pfam" id="PF13464">
    <property type="entry name" value="RodZ_C"/>
    <property type="match status" value="1"/>
</dbReference>
<gene>
    <name evidence="3" type="ORF">HNR23_000836</name>
</gene>
<reference evidence="3 4" key="1">
    <citation type="submission" date="2020-08" db="EMBL/GenBank/DDBJ databases">
        <title>Sequencing the genomes of 1000 actinobacteria strains.</title>
        <authorList>
            <person name="Klenk H.-P."/>
        </authorList>
    </citation>
    <scope>NUCLEOTIDE SEQUENCE [LARGE SCALE GENOMIC DNA]</scope>
    <source>
        <strain evidence="3 4">DSM 46659</strain>
    </source>
</reference>
<evidence type="ECO:0000313" key="4">
    <source>
        <dbReference type="Proteomes" id="UP000546642"/>
    </source>
</evidence>
<dbReference type="PANTHER" id="PTHR34475:SF1">
    <property type="entry name" value="CYTOSKELETON PROTEIN RODZ"/>
    <property type="match status" value="1"/>
</dbReference>
<feature type="region of interest" description="Disordered" evidence="1">
    <location>
        <begin position="124"/>
        <end position="168"/>
    </location>
</feature>
<dbReference type="RefSeq" id="WP_184073658.1">
    <property type="nucleotide sequence ID" value="NZ_JACHDS010000001.1"/>
</dbReference>
<dbReference type="Gene3D" id="1.10.260.40">
    <property type="entry name" value="lambda repressor-like DNA-binding domains"/>
    <property type="match status" value="1"/>
</dbReference>
<accession>A0A7W9YFX5</accession>
<feature type="compositionally biased region" description="Basic and acidic residues" evidence="1">
    <location>
        <begin position="136"/>
        <end position="153"/>
    </location>
</feature>
<dbReference type="Proteomes" id="UP000546642">
    <property type="component" value="Unassembled WGS sequence"/>
</dbReference>
<keyword evidence="4" id="KW-1185">Reference proteome</keyword>
<dbReference type="InterPro" id="IPR050400">
    <property type="entry name" value="Bact_Cytoskel_RodZ"/>
</dbReference>
<dbReference type="InterPro" id="IPR010982">
    <property type="entry name" value="Lambda_DNA-bd_dom_sf"/>
</dbReference>
<dbReference type="PANTHER" id="PTHR34475">
    <property type="match status" value="1"/>
</dbReference>
<feature type="compositionally biased region" description="Basic and acidic residues" evidence="1">
    <location>
        <begin position="239"/>
        <end position="249"/>
    </location>
</feature>
<feature type="domain" description="Cytoskeleton protein RodZ-like C-terminal" evidence="2">
    <location>
        <begin position="270"/>
        <end position="339"/>
    </location>
</feature>
<comment type="caution">
    <text evidence="3">The sequence shown here is derived from an EMBL/GenBank/DDBJ whole genome shotgun (WGS) entry which is preliminary data.</text>
</comment>
<feature type="region of interest" description="Disordered" evidence="1">
    <location>
        <begin position="239"/>
        <end position="262"/>
    </location>
</feature>
<proteinExistence type="predicted"/>
<organism evidence="3 4">
    <name type="scientific">Nocardiopsis mwathae</name>
    <dbReference type="NCBI Taxonomy" id="1472723"/>
    <lineage>
        <taxon>Bacteria</taxon>
        <taxon>Bacillati</taxon>
        <taxon>Actinomycetota</taxon>
        <taxon>Actinomycetes</taxon>
        <taxon>Streptosporangiales</taxon>
        <taxon>Nocardiopsidaceae</taxon>
        <taxon>Nocardiopsis</taxon>
    </lineage>
</organism>